<organism evidence="2 3">
    <name type="scientific">Streptomyces fructofermentans</name>
    <dbReference type="NCBI Taxonomy" id="152141"/>
    <lineage>
        <taxon>Bacteria</taxon>
        <taxon>Bacillati</taxon>
        <taxon>Actinomycetota</taxon>
        <taxon>Actinomycetes</taxon>
        <taxon>Kitasatosporales</taxon>
        <taxon>Streptomycetaceae</taxon>
        <taxon>Streptomyces</taxon>
    </lineage>
</organism>
<reference evidence="2" key="2">
    <citation type="submission" date="2020-09" db="EMBL/GenBank/DDBJ databases">
        <authorList>
            <person name="Sun Q."/>
            <person name="Ohkuma M."/>
        </authorList>
    </citation>
    <scope>NUCLEOTIDE SEQUENCE</scope>
    <source>
        <strain evidence="2">JCM 4956</strain>
    </source>
</reference>
<evidence type="ECO:0000313" key="3">
    <source>
        <dbReference type="Proteomes" id="UP000645555"/>
    </source>
</evidence>
<gene>
    <name evidence="2" type="ORF">GCM10010515_76610</name>
</gene>
<protein>
    <submittedName>
        <fullName evidence="2">Uncharacterized protein</fullName>
    </submittedName>
</protein>
<comment type="caution">
    <text evidence="2">The sequence shown here is derived from an EMBL/GenBank/DDBJ whole genome shotgun (WGS) entry which is preliminary data.</text>
</comment>
<dbReference type="EMBL" id="BMWD01000057">
    <property type="protein sequence ID" value="GGX99118.1"/>
    <property type="molecule type" value="Genomic_DNA"/>
</dbReference>
<proteinExistence type="predicted"/>
<dbReference type="RefSeq" id="WP_190040272.1">
    <property type="nucleotide sequence ID" value="NZ_BMWD01000057.1"/>
</dbReference>
<sequence length="96" mass="10266">MSDPQHIPDALRGPAAPPGPAATKATQMETTARVYAGLHQSAERDVARVTALYEKWVKAGPPPLGSSMARWWDARLVELHDALSPTADDSTESSTT</sequence>
<keyword evidence="3" id="KW-1185">Reference proteome</keyword>
<dbReference type="AlphaFoldDB" id="A0A918U6Q7"/>
<feature type="region of interest" description="Disordered" evidence="1">
    <location>
        <begin position="1"/>
        <end position="26"/>
    </location>
</feature>
<reference evidence="2" key="1">
    <citation type="journal article" date="2014" name="Int. J. Syst. Evol. Microbiol.">
        <title>Complete genome sequence of Corynebacterium casei LMG S-19264T (=DSM 44701T), isolated from a smear-ripened cheese.</title>
        <authorList>
            <consortium name="US DOE Joint Genome Institute (JGI-PGF)"/>
            <person name="Walter F."/>
            <person name="Albersmeier A."/>
            <person name="Kalinowski J."/>
            <person name="Ruckert C."/>
        </authorList>
    </citation>
    <scope>NUCLEOTIDE SEQUENCE</scope>
    <source>
        <strain evidence="2">JCM 4956</strain>
    </source>
</reference>
<dbReference type="Proteomes" id="UP000645555">
    <property type="component" value="Unassembled WGS sequence"/>
</dbReference>
<evidence type="ECO:0000313" key="2">
    <source>
        <dbReference type="EMBL" id="GGX99118.1"/>
    </source>
</evidence>
<accession>A0A918U6Q7</accession>
<evidence type="ECO:0000256" key="1">
    <source>
        <dbReference type="SAM" id="MobiDB-lite"/>
    </source>
</evidence>
<name>A0A918U6Q7_9ACTN</name>